<organism evidence="1 2">
    <name type="scientific">Conidiobolus coronatus (strain ATCC 28846 / CBS 209.66 / NRRL 28638)</name>
    <name type="common">Delacroixia coronata</name>
    <dbReference type="NCBI Taxonomy" id="796925"/>
    <lineage>
        <taxon>Eukaryota</taxon>
        <taxon>Fungi</taxon>
        <taxon>Fungi incertae sedis</taxon>
        <taxon>Zoopagomycota</taxon>
        <taxon>Entomophthoromycotina</taxon>
        <taxon>Entomophthoromycetes</taxon>
        <taxon>Entomophthorales</taxon>
        <taxon>Ancylistaceae</taxon>
        <taxon>Conidiobolus</taxon>
    </lineage>
</organism>
<name>A0A137NZ65_CONC2</name>
<dbReference type="OrthoDB" id="24670at2759"/>
<gene>
    <name evidence="1" type="ORF">CONCODRAFT_9702</name>
</gene>
<dbReference type="GO" id="GO:0004825">
    <property type="term" value="F:methionine-tRNA ligase activity"/>
    <property type="evidence" value="ECO:0007669"/>
    <property type="project" value="InterPro"/>
</dbReference>
<dbReference type="EMBL" id="KQ964595">
    <property type="protein sequence ID" value="KXN68106.1"/>
    <property type="molecule type" value="Genomic_DNA"/>
</dbReference>
<dbReference type="GO" id="GO:0006431">
    <property type="term" value="P:methionyl-tRNA aminoacylation"/>
    <property type="evidence" value="ECO:0007669"/>
    <property type="project" value="TreeGrafter"/>
</dbReference>
<dbReference type="PANTHER" id="PTHR43326">
    <property type="entry name" value="METHIONYL-TRNA SYNTHETASE"/>
    <property type="match status" value="1"/>
</dbReference>
<evidence type="ECO:0008006" key="3">
    <source>
        <dbReference type="Google" id="ProtNLM"/>
    </source>
</evidence>
<dbReference type="GO" id="GO:0005524">
    <property type="term" value="F:ATP binding"/>
    <property type="evidence" value="ECO:0007669"/>
    <property type="project" value="InterPro"/>
</dbReference>
<dbReference type="Proteomes" id="UP000070444">
    <property type="component" value="Unassembled WGS sequence"/>
</dbReference>
<dbReference type="SUPFAM" id="SSF47323">
    <property type="entry name" value="Anticodon-binding domain of a subclass of class I aminoacyl-tRNA synthetases"/>
    <property type="match status" value="1"/>
</dbReference>
<dbReference type="Gene3D" id="1.10.730.10">
    <property type="entry name" value="Isoleucyl-tRNA Synthetase, Domain 1"/>
    <property type="match status" value="1"/>
</dbReference>
<evidence type="ECO:0000313" key="1">
    <source>
        <dbReference type="EMBL" id="KXN68106.1"/>
    </source>
</evidence>
<accession>A0A137NZ65</accession>
<proteinExistence type="predicted"/>
<dbReference type="AlphaFoldDB" id="A0A137NZ65"/>
<evidence type="ECO:0000313" key="2">
    <source>
        <dbReference type="Proteomes" id="UP000070444"/>
    </source>
</evidence>
<dbReference type="InterPro" id="IPR009080">
    <property type="entry name" value="tRNAsynth_Ia_anticodon-bd"/>
</dbReference>
<feature type="non-terminal residue" evidence="1">
    <location>
        <position position="1"/>
    </location>
</feature>
<reference evidence="1 2" key="1">
    <citation type="journal article" date="2015" name="Genome Biol. Evol.">
        <title>Phylogenomic analyses indicate that early fungi evolved digesting cell walls of algal ancestors of land plants.</title>
        <authorList>
            <person name="Chang Y."/>
            <person name="Wang S."/>
            <person name="Sekimoto S."/>
            <person name="Aerts A.L."/>
            <person name="Choi C."/>
            <person name="Clum A."/>
            <person name="LaButti K.M."/>
            <person name="Lindquist E.A."/>
            <person name="Yee Ngan C."/>
            <person name="Ohm R.A."/>
            <person name="Salamov A.A."/>
            <person name="Grigoriev I.V."/>
            <person name="Spatafora J.W."/>
            <person name="Berbee M.L."/>
        </authorList>
    </citation>
    <scope>NUCLEOTIDE SEQUENCE [LARGE SCALE GENOMIC DNA]</scope>
    <source>
        <strain evidence="1 2">NRRL 28638</strain>
    </source>
</reference>
<dbReference type="PANTHER" id="PTHR43326:SF1">
    <property type="entry name" value="METHIONINE--TRNA LIGASE, MITOCHONDRIAL"/>
    <property type="match status" value="1"/>
</dbReference>
<dbReference type="InterPro" id="IPR023457">
    <property type="entry name" value="Met-tRNA_synth_2"/>
</dbReference>
<keyword evidence="2" id="KW-1185">Reference proteome</keyword>
<protein>
    <recommendedName>
        <fullName evidence="3">Methionyl/Valyl/Leucyl/Isoleucyl-tRNA synthetase anticodon-binding domain-containing protein</fullName>
    </recommendedName>
</protein>
<sequence length="97" mass="11222">INKLIQDDAPWSYATDPNSQQRLQFVTFYTYETLRILGTLLQPVMPTKMKLVLDVLNVPEENRNWNGIGIGKGWDKGSEVKLNWNLLTEGRLFELVK</sequence>
<dbReference type="STRING" id="796925.A0A137NZ65"/>